<comment type="caution">
    <text evidence="1">The sequence shown here is derived from an EMBL/GenBank/DDBJ whole genome shotgun (WGS) entry which is preliminary data.</text>
</comment>
<name>A0ACC2R9Q0_9NEOP</name>
<accession>A0ACC2R9Q0</accession>
<protein>
    <submittedName>
        <fullName evidence="1">Uncharacterized protein</fullName>
    </submittedName>
</protein>
<gene>
    <name evidence="1" type="ORF">PYW08_013712</name>
</gene>
<reference evidence="1" key="1">
    <citation type="submission" date="2023-03" db="EMBL/GenBank/DDBJ databases">
        <title>Chromosome-level genomes of two armyworms, Mythimna separata and Mythimna loreyi, provide insights into the biosynthesis and reception of sex pheromones.</title>
        <authorList>
            <person name="Zhao H."/>
        </authorList>
    </citation>
    <scope>NUCLEOTIDE SEQUENCE</scope>
    <source>
        <strain evidence="1">BeijingLab</strain>
    </source>
</reference>
<dbReference type="Proteomes" id="UP001231649">
    <property type="component" value="Chromosome 5"/>
</dbReference>
<evidence type="ECO:0000313" key="1">
    <source>
        <dbReference type="EMBL" id="KAJ8734462.1"/>
    </source>
</evidence>
<proteinExistence type="predicted"/>
<dbReference type="EMBL" id="CM056781">
    <property type="protein sequence ID" value="KAJ8734462.1"/>
    <property type="molecule type" value="Genomic_DNA"/>
</dbReference>
<sequence>MSNWNQSMRNDDRNDDKPPYSRIFVVCTKQLRVEDLRPAFEVFGQIEDIHMPRDRNTGESKGIAYIKYAKTSSAATAIKEMHLKTIANSNKPVRVMVATHKNENHNPNEDKYKRLFIKVHKEVTETELRQHFSEFGQVNTIHLQRDKLTDECRGFAYVNYTSFLDAAIAFERCDKKYKAIFATPKEELKRSRNSIENFTESLHSSNSSIIKDSYSDHYNPSRGEMHKRDSITSLIKSKPQTGNAYDTVCVTCSPQVPQKYIDRLFNIIPGMTSCKYTSDSFNGYCKAIITYADEKSASYAVERLNNFEFPSGEIISVKPDDNPLSKAANNLSNIVNNFKNAIDSANPDLVQLAEAIAQASTLIQAATSGPGMREIKAETHQTDYCSVSLPPPQPLANSSSRVAQRCFLVFKPHPPPVSILKDAFCRFGDLIDVSTFPNKTFGFAKYASIRAAQEAIKTLHGATLCDIRLKVLEADERPSKDDKIIIDEENNVDHNTDRKRIKLHDEDSNMS</sequence>
<evidence type="ECO:0000313" key="2">
    <source>
        <dbReference type="Proteomes" id="UP001231649"/>
    </source>
</evidence>
<keyword evidence="2" id="KW-1185">Reference proteome</keyword>
<organism evidence="1 2">
    <name type="scientific">Mythimna loreyi</name>
    <dbReference type="NCBI Taxonomy" id="667449"/>
    <lineage>
        <taxon>Eukaryota</taxon>
        <taxon>Metazoa</taxon>
        <taxon>Ecdysozoa</taxon>
        <taxon>Arthropoda</taxon>
        <taxon>Hexapoda</taxon>
        <taxon>Insecta</taxon>
        <taxon>Pterygota</taxon>
        <taxon>Neoptera</taxon>
        <taxon>Endopterygota</taxon>
        <taxon>Lepidoptera</taxon>
        <taxon>Glossata</taxon>
        <taxon>Ditrysia</taxon>
        <taxon>Noctuoidea</taxon>
        <taxon>Noctuidae</taxon>
        <taxon>Noctuinae</taxon>
        <taxon>Hadenini</taxon>
        <taxon>Mythimna</taxon>
    </lineage>
</organism>